<dbReference type="PANTHER" id="PTHR11265:SF0">
    <property type="entry name" value="12S RRNA N4-METHYLCYTIDINE METHYLTRANSFERASE"/>
    <property type="match status" value="1"/>
</dbReference>
<evidence type="ECO:0000256" key="2">
    <source>
        <dbReference type="ARBA" id="ARBA00022603"/>
    </source>
</evidence>
<dbReference type="GO" id="GO:0071424">
    <property type="term" value="F:rRNA (cytosine-N4-)-methyltransferase activity"/>
    <property type="evidence" value="ECO:0007669"/>
    <property type="project" value="TreeGrafter"/>
</dbReference>
<keyword evidence="4" id="KW-0949">S-adenosyl-L-methionine</keyword>
<keyword evidence="3" id="KW-0808">Transferase</keyword>
<organism evidence="5">
    <name type="scientific">marine sediment metagenome</name>
    <dbReference type="NCBI Taxonomy" id="412755"/>
    <lineage>
        <taxon>unclassified sequences</taxon>
        <taxon>metagenomes</taxon>
        <taxon>ecological metagenomes</taxon>
    </lineage>
</organism>
<dbReference type="AlphaFoldDB" id="A0A0F9AM71"/>
<accession>A0A0F9AM71</accession>
<dbReference type="SUPFAM" id="SSF81799">
    <property type="entry name" value="Putative methyltransferase TM0872, insert domain"/>
    <property type="match status" value="1"/>
</dbReference>
<gene>
    <name evidence="5" type="ORF">LCGC14_2832050</name>
</gene>
<reference evidence="5" key="1">
    <citation type="journal article" date="2015" name="Nature">
        <title>Complex archaea that bridge the gap between prokaryotes and eukaryotes.</title>
        <authorList>
            <person name="Spang A."/>
            <person name="Saw J.H."/>
            <person name="Jorgensen S.L."/>
            <person name="Zaremba-Niedzwiedzka K."/>
            <person name="Martijn J."/>
            <person name="Lind A.E."/>
            <person name="van Eijk R."/>
            <person name="Schleper C."/>
            <person name="Guy L."/>
            <person name="Ettema T.J."/>
        </authorList>
    </citation>
    <scope>NUCLEOTIDE SEQUENCE</scope>
</reference>
<comment type="caution">
    <text evidence="5">The sequence shown here is derived from an EMBL/GenBank/DDBJ whole genome shotgun (WGS) entry which is preliminary data.</text>
</comment>
<protein>
    <recommendedName>
        <fullName evidence="6">16S rRNA (Cytosine(1402)-N(4))-methyltransferase</fullName>
    </recommendedName>
</protein>
<keyword evidence="2" id="KW-0489">Methyltransferase</keyword>
<dbReference type="Pfam" id="PF01795">
    <property type="entry name" value="Methyltransf_5"/>
    <property type="match status" value="1"/>
</dbReference>
<evidence type="ECO:0000256" key="3">
    <source>
        <dbReference type="ARBA" id="ARBA00022679"/>
    </source>
</evidence>
<dbReference type="PANTHER" id="PTHR11265">
    <property type="entry name" value="S-ADENOSYL-METHYLTRANSFERASE MRAW"/>
    <property type="match status" value="1"/>
</dbReference>
<evidence type="ECO:0000313" key="5">
    <source>
        <dbReference type="EMBL" id="KKK79584.1"/>
    </source>
</evidence>
<dbReference type="EMBL" id="LAZR01053961">
    <property type="protein sequence ID" value="KKK79584.1"/>
    <property type="molecule type" value="Genomic_DNA"/>
</dbReference>
<name>A0A0F9AM71_9ZZZZ</name>
<dbReference type="InterPro" id="IPR002903">
    <property type="entry name" value="RsmH"/>
</dbReference>
<sequence>MNHLETSERGFSFMIDGPLDMRYDPAQTLTARVIVNTWAVEELAALFREHGEGRGASRIARAIGQAHERYSPWSDARPASVRRER</sequence>
<dbReference type="GO" id="GO:0070475">
    <property type="term" value="P:rRNA base methylation"/>
    <property type="evidence" value="ECO:0007669"/>
    <property type="project" value="TreeGrafter"/>
</dbReference>
<dbReference type="InterPro" id="IPR023397">
    <property type="entry name" value="SAM-dep_MeTrfase_MraW_recog"/>
</dbReference>
<dbReference type="Gene3D" id="1.10.150.170">
    <property type="entry name" value="Putative methyltransferase TM0872, insert domain"/>
    <property type="match status" value="1"/>
</dbReference>
<evidence type="ECO:0000256" key="1">
    <source>
        <dbReference type="ARBA" id="ARBA00010396"/>
    </source>
</evidence>
<evidence type="ECO:0008006" key="6">
    <source>
        <dbReference type="Google" id="ProtNLM"/>
    </source>
</evidence>
<proteinExistence type="inferred from homology"/>
<evidence type="ECO:0000256" key="4">
    <source>
        <dbReference type="ARBA" id="ARBA00022691"/>
    </source>
</evidence>
<comment type="similarity">
    <text evidence="1">Belongs to the methyltransferase superfamily. RsmH family.</text>
</comment>